<dbReference type="GO" id="GO:0016266">
    <property type="term" value="P:protein O-linked glycosylation via N-acetyl-galactosamine"/>
    <property type="evidence" value="ECO:0007669"/>
    <property type="project" value="TreeGrafter"/>
</dbReference>
<accession>A0A9X6RJV7</accession>
<evidence type="ECO:0000256" key="12">
    <source>
        <dbReference type="ARBA" id="ARBA00049181"/>
    </source>
</evidence>
<evidence type="ECO:0000256" key="3">
    <source>
        <dbReference type="ARBA" id="ARBA00022676"/>
    </source>
</evidence>
<comment type="catalytic activity">
    <reaction evidence="12">
        <text>3-O-(beta-D-glucosyl)-L-seryl-[EGF-like domain protein] + UDP-alpha-D-xylose = 3-O-[alpha-D-xylosyl-(1-&gt;3)-beta-D-glucosyl]-L-seryl-[EGF-like domain protein] + UDP + H(+)</text>
        <dbReference type="Rhea" id="RHEA:56064"/>
        <dbReference type="Rhea" id="RHEA-COMP:14610"/>
        <dbReference type="Rhea" id="RHEA-COMP:14611"/>
        <dbReference type="ChEBI" id="CHEBI:15378"/>
        <dbReference type="ChEBI" id="CHEBI:57632"/>
        <dbReference type="ChEBI" id="CHEBI:58223"/>
        <dbReference type="ChEBI" id="CHEBI:140575"/>
        <dbReference type="ChEBI" id="CHEBI:140576"/>
        <dbReference type="EC" id="2.4.2.42"/>
    </reaction>
</comment>
<name>A0A9X6RJV7_HYPEX</name>
<evidence type="ECO:0000256" key="1">
    <source>
        <dbReference type="ARBA" id="ARBA00004606"/>
    </source>
</evidence>
<dbReference type="PANTHER" id="PTHR46012:SF2">
    <property type="entry name" value="IP22168P"/>
    <property type="match status" value="1"/>
</dbReference>
<dbReference type="EMBL" id="MTYJ01000190">
    <property type="protein sequence ID" value="OWA50347.1"/>
    <property type="molecule type" value="Genomic_DNA"/>
</dbReference>
<reference evidence="14" key="1">
    <citation type="submission" date="2017-01" db="EMBL/GenBank/DDBJ databases">
        <title>Comparative genomics of anhydrobiosis in the tardigrade Hypsibius dujardini.</title>
        <authorList>
            <person name="Yoshida Y."/>
            <person name="Koutsovoulos G."/>
            <person name="Laetsch D."/>
            <person name="Stevens L."/>
            <person name="Kumar S."/>
            <person name="Horikawa D."/>
            <person name="Ishino K."/>
            <person name="Komine S."/>
            <person name="Tomita M."/>
            <person name="Blaxter M."/>
            <person name="Arakawa K."/>
        </authorList>
    </citation>
    <scope>NUCLEOTIDE SEQUENCE [LARGE SCALE GENOMIC DNA]</scope>
    <source>
        <strain evidence="14">Z151</strain>
    </source>
</reference>
<gene>
    <name evidence="13" type="ORF">BV898_14866</name>
</gene>
<protein>
    <recommendedName>
        <fullName evidence="11">UDP-D-xylose:beta-D-glucoside alpha-1,3-D-xylosyltransferase</fullName>
        <ecNumber evidence="11">2.4.2.42</ecNumber>
    </recommendedName>
</protein>
<evidence type="ECO:0000256" key="9">
    <source>
        <dbReference type="ARBA" id="ARBA00023180"/>
    </source>
</evidence>
<evidence type="ECO:0000313" key="13">
    <source>
        <dbReference type="EMBL" id="OWA50347.1"/>
    </source>
</evidence>
<proteinExistence type="inferred from homology"/>
<evidence type="ECO:0000313" key="14">
    <source>
        <dbReference type="Proteomes" id="UP000192578"/>
    </source>
</evidence>
<dbReference type="InterPro" id="IPR051993">
    <property type="entry name" value="Glycosyltransferase_8"/>
</dbReference>
<dbReference type="EC" id="2.4.2.42" evidence="11"/>
<dbReference type="SUPFAM" id="SSF53448">
    <property type="entry name" value="Nucleotide-diphospho-sugar transferases"/>
    <property type="match status" value="1"/>
</dbReference>
<evidence type="ECO:0000256" key="11">
    <source>
        <dbReference type="ARBA" id="ARBA00038854"/>
    </source>
</evidence>
<dbReference type="OrthoDB" id="6238971at2759"/>
<keyword evidence="9" id="KW-0325">Glycoprotein</keyword>
<evidence type="ECO:0000256" key="10">
    <source>
        <dbReference type="ARBA" id="ARBA00037301"/>
    </source>
</evidence>
<keyword evidence="7" id="KW-1133">Transmembrane helix</keyword>
<keyword evidence="3" id="KW-0328">Glycosyltransferase</keyword>
<evidence type="ECO:0000256" key="6">
    <source>
        <dbReference type="ARBA" id="ARBA00022968"/>
    </source>
</evidence>
<comment type="similarity">
    <text evidence="2">Belongs to the glycosyltransferase 8 family.</text>
</comment>
<sequence>MIRLRRSLFSIKVSLIALLSLTIVLNITTRPTSSSAPDHTTTDVSLLRSIVRRIFGSGSLSRGLSVGGAKIRVALSGCGSSLMLALNAVKSILISTNGNSRISVFFFTEKRNHQYVRRRYQYFSQSAAWKGNLFLHVLAPTFPGMNTSADKRRWMAMWKPCASQRLFLPDILASEDSIIYVDADIVFLGAVEDLWRQFEEMNETQAIAMANEHEIGMESEAYYNRHSKLPFFVPPLGVNSGVLLMNLTRLRSSNFTWEIIRSYTKYQQKLNFHDQDLLNIYLYEHPENFYRLNCSWNYRMSHCINDTNNCHSAGTDGVRLLHGNRNAFTTRTMAEFRFIGDSISQVDLSLVKDDARNYLRNTVASTLNATSCGSLLVKGLSS</sequence>
<evidence type="ECO:0000256" key="4">
    <source>
        <dbReference type="ARBA" id="ARBA00022679"/>
    </source>
</evidence>
<evidence type="ECO:0000256" key="8">
    <source>
        <dbReference type="ARBA" id="ARBA00023136"/>
    </source>
</evidence>
<dbReference type="InterPro" id="IPR029044">
    <property type="entry name" value="Nucleotide-diphossugar_trans"/>
</dbReference>
<keyword evidence="5" id="KW-0812">Transmembrane</keyword>
<dbReference type="Gene3D" id="3.90.550.10">
    <property type="entry name" value="Spore Coat Polysaccharide Biosynthesis Protein SpsA, Chain A"/>
    <property type="match status" value="1"/>
</dbReference>
<comment type="function">
    <text evidence="10">Glycosyltransferase which elongates the O-linked glucose attached to EGF-like repeats in the extracellular domain of Notch proteins by catalyzing the addition of xylose.</text>
</comment>
<dbReference type="GO" id="GO:0140563">
    <property type="term" value="F:UDP-D-xylose:beta-D-glucoside alpha-1,3-D-xylosyltransferase activity"/>
    <property type="evidence" value="ECO:0007669"/>
    <property type="project" value="UniProtKB-EC"/>
</dbReference>
<dbReference type="Pfam" id="PF01501">
    <property type="entry name" value="Glyco_transf_8"/>
    <property type="match status" value="1"/>
</dbReference>
<keyword evidence="4" id="KW-0808">Transferase</keyword>
<evidence type="ECO:0000256" key="5">
    <source>
        <dbReference type="ARBA" id="ARBA00022692"/>
    </source>
</evidence>
<comment type="caution">
    <text evidence="13">The sequence shown here is derived from an EMBL/GenBank/DDBJ whole genome shotgun (WGS) entry which is preliminary data.</text>
</comment>
<keyword evidence="14" id="KW-1185">Reference proteome</keyword>
<dbReference type="Proteomes" id="UP000192578">
    <property type="component" value="Unassembled WGS sequence"/>
</dbReference>
<dbReference type="AlphaFoldDB" id="A0A9X6RJV7"/>
<dbReference type="PANTHER" id="PTHR46012">
    <property type="entry name" value="IP22168P"/>
    <property type="match status" value="1"/>
</dbReference>
<dbReference type="GO" id="GO:0016020">
    <property type="term" value="C:membrane"/>
    <property type="evidence" value="ECO:0007669"/>
    <property type="project" value="UniProtKB-SubCell"/>
</dbReference>
<keyword evidence="6" id="KW-0735">Signal-anchor</keyword>
<keyword evidence="8" id="KW-0472">Membrane</keyword>
<comment type="subcellular location">
    <subcellularLocation>
        <location evidence="1">Membrane</location>
        <topology evidence="1">Single-pass type II membrane protein</topology>
    </subcellularLocation>
</comment>
<dbReference type="InterPro" id="IPR002495">
    <property type="entry name" value="Glyco_trans_8"/>
</dbReference>
<evidence type="ECO:0000256" key="2">
    <source>
        <dbReference type="ARBA" id="ARBA00006351"/>
    </source>
</evidence>
<evidence type="ECO:0000256" key="7">
    <source>
        <dbReference type="ARBA" id="ARBA00022989"/>
    </source>
</evidence>
<organism evidence="13 14">
    <name type="scientific">Hypsibius exemplaris</name>
    <name type="common">Freshwater tardigrade</name>
    <dbReference type="NCBI Taxonomy" id="2072580"/>
    <lineage>
        <taxon>Eukaryota</taxon>
        <taxon>Metazoa</taxon>
        <taxon>Ecdysozoa</taxon>
        <taxon>Tardigrada</taxon>
        <taxon>Eutardigrada</taxon>
        <taxon>Parachela</taxon>
        <taxon>Hypsibioidea</taxon>
        <taxon>Hypsibiidae</taxon>
        <taxon>Hypsibius</taxon>
    </lineage>
</organism>